<keyword evidence="1" id="KW-0812">Transmembrane</keyword>
<feature type="transmembrane region" description="Helical" evidence="1">
    <location>
        <begin position="20"/>
        <end position="37"/>
    </location>
</feature>
<dbReference type="Proteomes" id="UP001329151">
    <property type="component" value="Chromosome"/>
</dbReference>
<sequence>MKPSEFGVLRLIGFSRIARPVLDCALLVMCLLGYVLIQDHTQKNQVNTPAEQRLGKILAQQASQGQSSLVMASIDQQFESEPEMWAGLQGWLAENAQQSGQCSFSVLPTNPPYRMQCTGAQQKGQKTFATQANLAVPVVLVTSVVSGTVKPVKTENSLPSRKQEASFRVQGWVDTHQGRKHFDPKSGRWTQ</sequence>
<evidence type="ECO:0000313" key="3">
    <source>
        <dbReference type="Proteomes" id="UP001329151"/>
    </source>
</evidence>
<dbReference type="AlphaFoldDB" id="A0AA86M7Z3"/>
<dbReference type="RefSeq" id="WP_130558629.1">
    <property type="nucleotide sequence ID" value="NZ_AP028947.1"/>
</dbReference>
<name>A0AA86M7Z3_9BURK</name>
<dbReference type="EMBL" id="AP028947">
    <property type="protein sequence ID" value="BET24839.1"/>
    <property type="molecule type" value="Genomic_DNA"/>
</dbReference>
<reference evidence="2 3" key="1">
    <citation type="submission" date="2023-10" db="EMBL/GenBank/DDBJ databases">
        <title>Complete Genome Sequence of Limnobacter thiooxidans CS-K2T, Isolated from freshwater lake sediments in Bavaria, Germany.</title>
        <authorList>
            <person name="Naruki M."/>
            <person name="Watanabe A."/>
            <person name="Warashina T."/>
            <person name="Morita T."/>
            <person name="Arakawa K."/>
        </authorList>
    </citation>
    <scope>NUCLEOTIDE SEQUENCE [LARGE SCALE GENOMIC DNA]</scope>
    <source>
        <strain evidence="2 3">CS-K2</strain>
    </source>
</reference>
<organism evidence="2 3">
    <name type="scientific">Limnobacter thiooxidans</name>
    <dbReference type="NCBI Taxonomy" id="131080"/>
    <lineage>
        <taxon>Bacteria</taxon>
        <taxon>Pseudomonadati</taxon>
        <taxon>Pseudomonadota</taxon>
        <taxon>Betaproteobacteria</taxon>
        <taxon>Burkholderiales</taxon>
        <taxon>Burkholderiaceae</taxon>
        <taxon>Limnobacter</taxon>
    </lineage>
</organism>
<keyword evidence="3" id="KW-1185">Reference proteome</keyword>
<accession>A0AA86M7Z3</accession>
<keyword evidence="1" id="KW-1133">Transmembrane helix</keyword>
<keyword evidence="1" id="KW-0472">Membrane</keyword>
<evidence type="ECO:0000313" key="2">
    <source>
        <dbReference type="EMBL" id="BET24839.1"/>
    </source>
</evidence>
<evidence type="ECO:0000256" key="1">
    <source>
        <dbReference type="SAM" id="Phobius"/>
    </source>
</evidence>
<proteinExistence type="predicted"/>
<gene>
    <name evidence="2" type="ORF">RGQ30_03400</name>
</gene>
<dbReference type="KEGG" id="lto:RGQ30_03400"/>
<protein>
    <submittedName>
        <fullName evidence="2">Uncharacterized protein</fullName>
    </submittedName>
</protein>